<dbReference type="EMBL" id="JRNT01000006">
    <property type="protein sequence ID" value="KGF47894.1"/>
    <property type="molecule type" value="Genomic_DNA"/>
</dbReference>
<comment type="similarity">
    <text evidence="1">Belongs to the beta-class carbonic anhydrase family.</text>
</comment>
<feature type="binding site" evidence="6">
    <location>
        <position position="103"/>
    </location>
    <ligand>
        <name>Zn(2+)</name>
        <dbReference type="ChEBI" id="CHEBI:29105"/>
    </ligand>
</feature>
<gene>
    <name evidence="7" type="ORF">HMPREF0872_02040</name>
</gene>
<dbReference type="RefSeq" id="WP_028257233.1">
    <property type="nucleotide sequence ID" value="NZ_JRNT01000006.1"/>
</dbReference>
<evidence type="ECO:0000256" key="2">
    <source>
        <dbReference type="ARBA" id="ARBA00012925"/>
    </source>
</evidence>
<feature type="binding site" evidence="6">
    <location>
        <position position="42"/>
    </location>
    <ligand>
        <name>Zn(2+)</name>
        <dbReference type="ChEBI" id="CHEBI:29105"/>
    </ligand>
</feature>
<dbReference type="PANTHER" id="PTHR43175">
    <property type="entry name" value="CARBONIC ANHYDRASE"/>
    <property type="match status" value="1"/>
</dbReference>
<keyword evidence="4 6" id="KW-0862">Zinc</keyword>
<dbReference type="Proteomes" id="UP000029628">
    <property type="component" value="Unassembled WGS sequence"/>
</dbReference>
<dbReference type="InterPro" id="IPR001765">
    <property type="entry name" value="Carbonic_anhydrase"/>
</dbReference>
<evidence type="ECO:0000313" key="7">
    <source>
        <dbReference type="EMBL" id="KGF47894.1"/>
    </source>
</evidence>
<dbReference type="Gene3D" id="3.40.1050.10">
    <property type="entry name" value="Carbonic anhydrase"/>
    <property type="match status" value="1"/>
</dbReference>
<evidence type="ECO:0000256" key="6">
    <source>
        <dbReference type="PIRSR" id="PIRSR601765-1"/>
    </source>
</evidence>
<comment type="catalytic activity">
    <reaction evidence="5">
        <text>hydrogencarbonate + H(+) = CO2 + H2O</text>
        <dbReference type="Rhea" id="RHEA:10748"/>
        <dbReference type="ChEBI" id="CHEBI:15377"/>
        <dbReference type="ChEBI" id="CHEBI:15378"/>
        <dbReference type="ChEBI" id="CHEBI:16526"/>
        <dbReference type="ChEBI" id="CHEBI:17544"/>
        <dbReference type="EC" id="4.2.1.1"/>
    </reaction>
</comment>
<sequence>MSLVDEILKFNKHFIATKEIDYDIHDTKSSKLPSKELAILTCMDTRLVNFLEDAMNIGRGEAKVVKVAGNCISGPFDSVVRSLLVCIYELGVKEILVIGHHECGMAKTTSKNLTEKMLARGIKQEVIHMIQHELEHWADGFQHPEENVVETVEALQMNPLIPHDVVVHGLMFHPRTGEIISIVDGYKSIK</sequence>
<dbReference type="SMART" id="SM00947">
    <property type="entry name" value="Pro_CA"/>
    <property type="match status" value="1"/>
</dbReference>
<dbReference type="PANTHER" id="PTHR43175:SF3">
    <property type="entry name" value="CARBON DISULFIDE HYDROLASE"/>
    <property type="match status" value="1"/>
</dbReference>
<proteinExistence type="inferred from homology"/>
<name>A0A096CRE7_9FIRM</name>
<dbReference type="eggNOG" id="COG0288">
    <property type="taxonomic scope" value="Bacteria"/>
</dbReference>
<feature type="binding site" evidence="6">
    <location>
        <position position="100"/>
    </location>
    <ligand>
        <name>Zn(2+)</name>
        <dbReference type="ChEBI" id="CHEBI:29105"/>
    </ligand>
</feature>
<dbReference type="AlphaFoldDB" id="A0A096CRE7"/>
<organism evidence="7 8">
    <name type="scientific">Veillonella montpellierensis DNF00314</name>
    <dbReference type="NCBI Taxonomy" id="1401067"/>
    <lineage>
        <taxon>Bacteria</taxon>
        <taxon>Bacillati</taxon>
        <taxon>Bacillota</taxon>
        <taxon>Negativicutes</taxon>
        <taxon>Veillonellales</taxon>
        <taxon>Veillonellaceae</taxon>
        <taxon>Veillonella</taxon>
    </lineage>
</organism>
<evidence type="ECO:0000256" key="3">
    <source>
        <dbReference type="ARBA" id="ARBA00022723"/>
    </source>
</evidence>
<evidence type="ECO:0000313" key="8">
    <source>
        <dbReference type="Proteomes" id="UP000029628"/>
    </source>
</evidence>
<dbReference type="CDD" id="cd03379">
    <property type="entry name" value="beta_CA_cladeD"/>
    <property type="match status" value="1"/>
</dbReference>
<evidence type="ECO:0000256" key="4">
    <source>
        <dbReference type="ARBA" id="ARBA00022833"/>
    </source>
</evidence>
<dbReference type="GO" id="GO:0004089">
    <property type="term" value="F:carbonate dehydratase activity"/>
    <property type="evidence" value="ECO:0007669"/>
    <property type="project" value="UniProtKB-EC"/>
</dbReference>
<keyword evidence="3 6" id="KW-0479">Metal-binding</keyword>
<accession>A0A096CRE7</accession>
<evidence type="ECO:0000256" key="1">
    <source>
        <dbReference type="ARBA" id="ARBA00006217"/>
    </source>
</evidence>
<dbReference type="SUPFAM" id="SSF53056">
    <property type="entry name" value="beta-carbonic anhydrase, cab"/>
    <property type="match status" value="1"/>
</dbReference>
<feature type="binding site" evidence="6">
    <location>
        <position position="44"/>
    </location>
    <ligand>
        <name>Zn(2+)</name>
        <dbReference type="ChEBI" id="CHEBI:29105"/>
    </ligand>
</feature>
<evidence type="ECO:0000256" key="5">
    <source>
        <dbReference type="ARBA" id="ARBA00048348"/>
    </source>
</evidence>
<dbReference type="Pfam" id="PF00484">
    <property type="entry name" value="Pro_CA"/>
    <property type="match status" value="1"/>
</dbReference>
<dbReference type="InterPro" id="IPR036874">
    <property type="entry name" value="Carbonic_anhydrase_sf"/>
</dbReference>
<dbReference type="GO" id="GO:0008270">
    <property type="term" value="F:zinc ion binding"/>
    <property type="evidence" value="ECO:0007669"/>
    <property type="project" value="InterPro"/>
</dbReference>
<reference evidence="7 8" key="1">
    <citation type="submission" date="2014-07" db="EMBL/GenBank/DDBJ databases">
        <authorList>
            <person name="McCorrison J."/>
            <person name="Sanka R."/>
            <person name="Torralba M."/>
            <person name="Gillis M."/>
            <person name="Haft D.H."/>
            <person name="Methe B."/>
            <person name="Sutton G."/>
            <person name="Nelson K.E."/>
        </authorList>
    </citation>
    <scope>NUCLEOTIDE SEQUENCE [LARGE SCALE GENOMIC DNA]</scope>
    <source>
        <strain evidence="7 8">DNF00314</strain>
    </source>
</reference>
<keyword evidence="8" id="KW-1185">Reference proteome</keyword>
<protein>
    <recommendedName>
        <fullName evidence="2">carbonic anhydrase</fullName>
        <ecNumber evidence="2">4.2.1.1</ecNumber>
    </recommendedName>
</protein>
<comment type="cofactor">
    <cofactor evidence="6">
        <name>Zn(2+)</name>
        <dbReference type="ChEBI" id="CHEBI:29105"/>
    </cofactor>
    <text evidence="6">Binds 1 zinc ion per subunit.</text>
</comment>
<comment type="caution">
    <text evidence="7">The sequence shown here is derived from an EMBL/GenBank/DDBJ whole genome shotgun (WGS) entry which is preliminary data.</text>
</comment>
<dbReference type="EC" id="4.2.1.1" evidence="2"/>